<dbReference type="EMBL" id="UINC01171049">
    <property type="protein sequence ID" value="SVD75400.1"/>
    <property type="molecule type" value="Genomic_DNA"/>
</dbReference>
<dbReference type="AlphaFoldDB" id="A0A382XX12"/>
<evidence type="ECO:0000313" key="1">
    <source>
        <dbReference type="EMBL" id="SVD75400.1"/>
    </source>
</evidence>
<feature type="non-terminal residue" evidence="1">
    <location>
        <position position="47"/>
    </location>
</feature>
<gene>
    <name evidence="1" type="ORF">METZ01_LOCUS428254</name>
</gene>
<protein>
    <submittedName>
        <fullName evidence="1">Uncharacterized protein</fullName>
    </submittedName>
</protein>
<name>A0A382XX12_9ZZZZ</name>
<organism evidence="1">
    <name type="scientific">marine metagenome</name>
    <dbReference type="NCBI Taxonomy" id="408172"/>
    <lineage>
        <taxon>unclassified sequences</taxon>
        <taxon>metagenomes</taxon>
        <taxon>ecological metagenomes</taxon>
    </lineage>
</organism>
<accession>A0A382XX12</accession>
<sequence>MSTIITKGAYDFSKIEEKWRTLWLANKIYKTIGPGEDGFIEGQPKCY</sequence>
<reference evidence="1" key="1">
    <citation type="submission" date="2018-05" db="EMBL/GenBank/DDBJ databases">
        <authorList>
            <person name="Lanie J.A."/>
            <person name="Ng W.-L."/>
            <person name="Kazmierczak K.M."/>
            <person name="Andrzejewski T.M."/>
            <person name="Davidsen T.M."/>
            <person name="Wayne K.J."/>
            <person name="Tettelin H."/>
            <person name="Glass J.I."/>
            <person name="Rusch D."/>
            <person name="Podicherti R."/>
            <person name="Tsui H.-C.T."/>
            <person name="Winkler M.E."/>
        </authorList>
    </citation>
    <scope>NUCLEOTIDE SEQUENCE</scope>
</reference>
<proteinExistence type="predicted"/>